<reference evidence="2" key="1">
    <citation type="submission" date="2021-03" db="EMBL/GenBank/DDBJ databases">
        <title>Draft genome sequence of rust myrtle Austropuccinia psidii MF-1, a brazilian biotype.</title>
        <authorList>
            <person name="Quecine M.C."/>
            <person name="Pachon D.M.R."/>
            <person name="Bonatelli M.L."/>
            <person name="Correr F.H."/>
            <person name="Franceschini L.M."/>
            <person name="Leite T.F."/>
            <person name="Margarido G.R.A."/>
            <person name="Almeida C.A."/>
            <person name="Ferrarezi J.A."/>
            <person name="Labate C.A."/>
        </authorList>
    </citation>
    <scope>NUCLEOTIDE SEQUENCE</scope>
    <source>
        <strain evidence="2">MF-1</strain>
    </source>
</reference>
<organism evidence="2 3">
    <name type="scientific">Austropuccinia psidii MF-1</name>
    <dbReference type="NCBI Taxonomy" id="1389203"/>
    <lineage>
        <taxon>Eukaryota</taxon>
        <taxon>Fungi</taxon>
        <taxon>Dikarya</taxon>
        <taxon>Basidiomycota</taxon>
        <taxon>Pucciniomycotina</taxon>
        <taxon>Pucciniomycetes</taxon>
        <taxon>Pucciniales</taxon>
        <taxon>Sphaerophragmiaceae</taxon>
        <taxon>Austropuccinia</taxon>
    </lineage>
</organism>
<keyword evidence="3" id="KW-1185">Reference proteome</keyword>
<dbReference type="PANTHER" id="PTHR33481">
    <property type="entry name" value="REVERSE TRANSCRIPTASE"/>
    <property type="match status" value="1"/>
</dbReference>
<gene>
    <name evidence="2" type="ORF">O181_023352</name>
</gene>
<dbReference type="OrthoDB" id="4842342at2759"/>
<comment type="caution">
    <text evidence="2">The sequence shown here is derived from an EMBL/GenBank/DDBJ whole genome shotgun (WGS) entry which is preliminary data.</text>
</comment>
<dbReference type="Proteomes" id="UP000765509">
    <property type="component" value="Unassembled WGS sequence"/>
</dbReference>
<name>A0A9Q3CH83_9BASI</name>
<proteinExistence type="predicted"/>
<evidence type="ECO:0000313" key="2">
    <source>
        <dbReference type="EMBL" id="MBW0483637.1"/>
    </source>
</evidence>
<sequence length="333" mass="38747">MMKLDQLEDLTWAKHKTQSLQPTTQVQLNNHSSEHNPTITIITPPNSKTCTPEKHLSIQLNNLDNTQFLQSLQQYLPQDTTTKDSIETTTQDLLTTIKLAYNDKGRWVTTNPARSKSWWNKEQLKDLVKLRNQVRRKMLKHQTDKSKEEYYHYQKFFKQKFWEFKSSHWRKLLAEKGLETTENLSYIPCQKQPNLPPDFPLITEDEVINAISSLPNRKAQGPDSIPNKLMKLSKLLLTTILTDLFYLCLRKGQYLRKWKEAQTAIIRKAAKDNYTNSNAYRQIALLNTLGKLFKKIINSHLLYWKHLTNSTHPGQIGGRPDKSINDACATLTL</sequence>
<evidence type="ECO:0008006" key="4">
    <source>
        <dbReference type="Google" id="ProtNLM"/>
    </source>
</evidence>
<protein>
    <recommendedName>
        <fullName evidence="4">Reverse transcriptase domain-containing protein</fullName>
    </recommendedName>
</protein>
<evidence type="ECO:0000313" key="3">
    <source>
        <dbReference type="Proteomes" id="UP000765509"/>
    </source>
</evidence>
<accession>A0A9Q3CH83</accession>
<dbReference type="AlphaFoldDB" id="A0A9Q3CH83"/>
<evidence type="ECO:0000256" key="1">
    <source>
        <dbReference type="SAM" id="MobiDB-lite"/>
    </source>
</evidence>
<dbReference type="PANTHER" id="PTHR33481:SF1">
    <property type="entry name" value="ENDONUCLEASE_EXONUCLEASE_PHOSPHATASE DOMAIN-CONTAINING PROTEIN-RELATED"/>
    <property type="match status" value="1"/>
</dbReference>
<dbReference type="EMBL" id="AVOT02007322">
    <property type="protein sequence ID" value="MBW0483637.1"/>
    <property type="molecule type" value="Genomic_DNA"/>
</dbReference>
<feature type="region of interest" description="Disordered" evidence="1">
    <location>
        <begin position="28"/>
        <end position="47"/>
    </location>
</feature>